<proteinExistence type="predicted"/>
<protein>
    <submittedName>
        <fullName evidence="1">Uncharacterized protein</fullName>
    </submittedName>
</protein>
<evidence type="ECO:0000313" key="1">
    <source>
        <dbReference type="EMBL" id="KAI9258040.1"/>
    </source>
</evidence>
<dbReference type="Proteomes" id="UP001209540">
    <property type="component" value="Unassembled WGS sequence"/>
</dbReference>
<gene>
    <name evidence="1" type="ORF">BDA99DRAFT_110636</name>
</gene>
<comment type="caution">
    <text evidence="1">The sequence shown here is derived from an EMBL/GenBank/DDBJ whole genome shotgun (WGS) entry which is preliminary data.</text>
</comment>
<organism evidence="1 2">
    <name type="scientific">Phascolomyces articulosus</name>
    <dbReference type="NCBI Taxonomy" id="60185"/>
    <lineage>
        <taxon>Eukaryota</taxon>
        <taxon>Fungi</taxon>
        <taxon>Fungi incertae sedis</taxon>
        <taxon>Mucoromycota</taxon>
        <taxon>Mucoromycotina</taxon>
        <taxon>Mucoromycetes</taxon>
        <taxon>Mucorales</taxon>
        <taxon>Lichtheimiaceae</taxon>
        <taxon>Phascolomyces</taxon>
    </lineage>
</organism>
<reference evidence="1" key="2">
    <citation type="submission" date="2023-02" db="EMBL/GenBank/DDBJ databases">
        <authorList>
            <consortium name="DOE Joint Genome Institute"/>
            <person name="Mondo S.J."/>
            <person name="Chang Y."/>
            <person name="Wang Y."/>
            <person name="Ahrendt S."/>
            <person name="Andreopoulos W."/>
            <person name="Barry K."/>
            <person name="Beard J."/>
            <person name="Benny G.L."/>
            <person name="Blankenship S."/>
            <person name="Bonito G."/>
            <person name="Cuomo C."/>
            <person name="Desiro A."/>
            <person name="Gervers K.A."/>
            <person name="Hundley H."/>
            <person name="Kuo A."/>
            <person name="LaButti K."/>
            <person name="Lang B.F."/>
            <person name="Lipzen A."/>
            <person name="O'Donnell K."/>
            <person name="Pangilinan J."/>
            <person name="Reynolds N."/>
            <person name="Sandor L."/>
            <person name="Smith M.W."/>
            <person name="Tsang A."/>
            <person name="Grigoriev I.V."/>
            <person name="Stajich J.E."/>
            <person name="Spatafora J.W."/>
        </authorList>
    </citation>
    <scope>NUCLEOTIDE SEQUENCE</scope>
    <source>
        <strain evidence="1">RSA 2281</strain>
    </source>
</reference>
<keyword evidence="2" id="KW-1185">Reference proteome</keyword>
<dbReference type="EMBL" id="JAIXMP010000019">
    <property type="protein sequence ID" value="KAI9258040.1"/>
    <property type="molecule type" value="Genomic_DNA"/>
</dbReference>
<dbReference type="AlphaFoldDB" id="A0AAD5PCF8"/>
<accession>A0AAD5PCF8</accession>
<evidence type="ECO:0000313" key="2">
    <source>
        <dbReference type="Proteomes" id="UP001209540"/>
    </source>
</evidence>
<sequence length="119" mass="14376">MTIRLKNYMPTFLKYLDIYEEMMIKGKFSKETVQKQNQFFALKEKSHAVEHYLRSIRDYFISSKNKEGFCNIHLYKEAEEQNTTIEVESELKYFEDCIVKERRYQESHKSIATALKLNK</sequence>
<name>A0AAD5PCF8_9FUNG</name>
<reference evidence="1" key="1">
    <citation type="journal article" date="2022" name="IScience">
        <title>Evolution of zygomycete secretomes and the origins of terrestrial fungal ecologies.</title>
        <authorList>
            <person name="Chang Y."/>
            <person name="Wang Y."/>
            <person name="Mondo S."/>
            <person name="Ahrendt S."/>
            <person name="Andreopoulos W."/>
            <person name="Barry K."/>
            <person name="Beard J."/>
            <person name="Benny G.L."/>
            <person name="Blankenship S."/>
            <person name="Bonito G."/>
            <person name="Cuomo C."/>
            <person name="Desiro A."/>
            <person name="Gervers K.A."/>
            <person name="Hundley H."/>
            <person name="Kuo A."/>
            <person name="LaButti K."/>
            <person name="Lang B.F."/>
            <person name="Lipzen A."/>
            <person name="O'Donnell K."/>
            <person name="Pangilinan J."/>
            <person name="Reynolds N."/>
            <person name="Sandor L."/>
            <person name="Smith M.E."/>
            <person name="Tsang A."/>
            <person name="Grigoriev I.V."/>
            <person name="Stajich J.E."/>
            <person name="Spatafora J.W."/>
        </authorList>
    </citation>
    <scope>NUCLEOTIDE SEQUENCE</scope>
    <source>
        <strain evidence="1">RSA 2281</strain>
    </source>
</reference>